<dbReference type="EMBL" id="JBHSPU010000016">
    <property type="protein sequence ID" value="MFC5915439.1"/>
    <property type="molecule type" value="Genomic_DNA"/>
</dbReference>
<comment type="caution">
    <text evidence="1">The sequence shown here is derived from an EMBL/GenBank/DDBJ whole genome shotgun (WGS) entry which is preliminary data.</text>
</comment>
<sequence length="60" mass="6874">MPHTPALDDLARRVRGLEDRDALHALMVRGWRALGRKDWRTPDQRHTILTGFADADRGVL</sequence>
<protein>
    <submittedName>
        <fullName evidence="1">Uncharacterized protein</fullName>
    </submittedName>
</protein>
<feature type="non-terminal residue" evidence="1">
    <location>
        <position position="60"/>
    </location>
</feature>
<evidence type="ECO:0000313" key="1">
    <source>
        <dbReference type="EMBL" id="MFC5915439.1"/>
    </source>
</evidence>
<name>A0ABW1GPM9_9ACTN</name>
<gene>
    <name evidence="1" type="ORF">ACFP1B_18750</name>
</gene>
<accession>A0ABW1GPM9</accession>
<dbReference type="Proteomes" id="UP001596200">
    <property type="component" value="Unassembled WGS sequence"/>
</dbReference>
<organism evidence="1 2">
    <name type="scientific">Streptomyces pulveraceus</name>
    <dbReference type="NCBI Taxonomy" id="68258"/>
    <lineage>
        <taxon>Bacteria</taxon>
        <taxon>Bacillati</taxon>
        <taxon>Actinomycetota</taxon>
        <taxon>Actinomycetes</taxon>
        <taxon>Kitasatosporales</taxon>
        <taxon>Streptomycetaceae</taxon>
        <taxon>Streptomyces</taxon>
    </lineage>
</organism>
<proteinExistence type="predicted"/>
<evidence type="ECO:0000313" key="2">
    <source>
        <dbReference type="Proteomes" id="UP001596200"/>
    </source>
</evidence>
<keyword evidence="2" id="KW-1185">Reference proteome</keyword>
<reference evidence="2" key="1">
    <citation type="journal article" date="2019" name="Int. J. Syst. Evol. Microbiol.">
        <title>The Global Catalogue of Microorganisms (GCM) 10K type strain sequencing project: providing services to taxonomists for standard genome sequencing and annotation.</title>
        <authorList>
            <consortium name="The Broad Institute Genomics Platform"/>
            <consortium name="The Broad Institute Genome Sequencing Center for Infectious Disease"/>
            <person name="Wu L."/>
            <person name="Ma J."/>
        </authorList>
    </citation>
    <scope>NUCLEOTIDE SEQUENCE [LARGE SCALE GENOMIC DNA]</scope>
    <source>
        <strain evidence="2">JCM 4147</strain>
    </source>
</reference>